<evidence type="ECO:0000259" key="2">
    <source>
        <dbReference type="Pfam" id="PF25805"/>
    </source>
</evidence>
<dbReference type="GeneID" id="106813613"/>
<dbReference type="RefSeq" id="XP_014673281.1">
    <property type="nucleotide sequence ID" value="XM_014817795.1"/>
</dbReference>
<sequence length="666" mass="75944">MSCQKLLLALTMENDPEITSAAVNHTSEANEKGEELSAAVIGRQQQQQHTAIETDITDANGNKHPQESSTQTSQTQDCDEPKVEAATQVQNGFEQSAGSTATASDCVMENSRVSGTQAASVSDGTLNVTDKFGTVTDTYAAEVAARLDEEKNDSDAELKGHFIVPTPTLANMGSTSGSGPMHMRSRPHSSEITCNRPMMESSKEQMFGMSEEIIVRVEMPDGKIKLIKVDIDRSRQQRNQYLGGFKHRETGVKFLTASAQTNRELRPNTGKVKYSRDTQTYTTKQKQQQTTCSTSTQMTKAGVYVTDEEDKVITAGPYFRGDEYLALILEKVIIIQKYFRRMTARRKVEGMRRDRDFSVEWDKGETRRKEQEKQERLQQEYERRVHPGKKSDFDLIFSALESWRRDKEEKISAIRSGAERKAALCRLLEEETQLLSTVEQYKQLADETNRAKMIESFIEKTASPKRWQSADGRFTSMDTPLTLRARELRDIYTSISMPNLTQDERLDVLLTLKHTVKEHDCKLTREIIDLVDREANLIMRRTKEENLLGLRKRIATLFLQYFKNPDFNPGVVKTLKVPQDASALQADVHQCRGCGRHLREADYELSANTRVMGRCRDCQRLDNNARRRDDHSLYQTLLRALRRVERSCDSESKIAFLLQVRRGRYS</sequence>
<dbReference type="Proteomes" id="UP000695022">
    <property type="component" value="Unplaced"/>
</dbReference>
<feature type="compositionally biased region" description="Polar residues" evidence="1">
    <location>
        <begin position="168"/>
        <end position="178"/>
    </location>
</feature>
<evidence type="ECO:0000256" key="1">
    <source>
        <dbReference type="SAM" id="MobiDB-lite"/>
    </source>
</evidence>
<accession>A0ABM1EM60</accession>
<dbReference type="InterPro" id="IPR037695">
    <property type="entry name" value="IQUB"/>
</dbReference>
<proteinExistence type="predicted"/>
<protein>
    <submittedName>
        <fullName evidence="4">IQ and ubiquitin-like domain-containing protein isoform X1</fullName>
    </submittedName>
</protein>
<organism evidence="3 4">
    <name type="scientific">Priapulus caudatus</name>
    <name type="common">Priapulid worm</name>
    <dbReference type="NCBI Taxonomy" id="37621"/>
    <lineage>
        <taxon>Eukaryota</taxon>
        <taxon>Metazoa</taxon>
        <taxon>Ecdysozoa</taxon>
        <taxon>Scalidophora</taxon>
        <taxon>Priapulida</taxon>
        <taxon>Priapulimorpha</taxon>
        <taxon>Priapulimorphida</taxon>
        <taxon>Priapulidae</taxon>
        <taxon>Priapulus</taxon>
    </lineage>
</organism>
<reference evidence="4" key="1">
    <citation type="submission" date="2025-08" db="UniProtKB">
        <authorList>
            <consortium name="RefSeq"/>
        </authorList>
    </citation>
    <scope>IDENTIFICATION</scope>
</reference>
<feature type="region of interest" description="Disordered" evidence="1">
    <location>
        <begin position="57"/>
        <end position="85"/>
    </location>
</feature>
<evidence type="ECO:0000313" key="4">
    <source>
        <dbReference type="RefSeq" id="XP_014673281.1"/>
    </source>
</evidence>
<dbReference type="Pfam" id="PF25805">
    <property type="entry name" value="IQUB"/>
    <property type="match status" value="1"/>
</dbReference>
<dbReference type="PANTHER" id="PTHR21074:SF0">
    <property type="entry name" value="IQ AND UBIQUITIN-LIKE DOMAIN-CONTAINING PROTEIN"/>
    <property type="match status" value="1"/>
</dbReference>
<gene>
    <name evidence="4" type="primary">LOC106813613</name>
</gene>
<feature type="region of interest" description="Disordered" evidence="1">
    <location>
        <begin position="166"/>
        <end position="193"/>
    </location>
</feature>
<dbReference type="PROSITE" id="PS50096">
    <property type="entry name" value="IQ"/>
    <property type="match status" value="1"/>
</dbReference>
<dbReference type="PANTHER" id="PTHR21074">
    <property type="entry name" value="IQ AND UBIQUITIN-LIKE DOMAIN-CONTAINING PROTEIN"/>
    <property type="match status" value="1"/>
</dbReference>
<keyword evidence="3" id="KW-1185">Reference proteome</keyword>
<evidence type="ECO:0000313" key="3">
    <source>
        <dbReference type="Proteomes" id="UP000695022"/>
    </source>
</evidence>
<dbReference type="InterPro" id="IPR057887">
    <property type="entry name" value="IQUB_helical"/>
</dbReference>
<feature type="region of interest" description="Disordered" evidence="1">
    <location>
        <begin position="363"/>
        <end position="384"/>
    </location>
</feature>
<name>A0ABM1EM60_PRICU</name>
<feature type="domain" description="IQ motif and ubiquitin-like" evidence="2">
    <location>
        <begin position="448"/>
        <end position="584"/>
    </location>
</feature>